<dbReference type="CDD" id="cd04480">
    <property type="entry name" value="RPA1_DBD_A_like"/>
    <property type="match status" value="1"/>
</dbReference>
<sequence>MIPKGKCLSCSPIPQTGVPDIHHSTFESLRLGQSSQSIAVGLIRFWDSLNFKKDTELMDITVIFLDEKVNSVIHGLISAGRANHYMPSLKAGSIVKVVRFEVARCSSMYKIIDHQFLIRFIPPTIINEVITSAPEIYLQS</sequence>
<dbReference type="Gramene" id="Bo3g109640.1">
    <property type="protein sequence ID" value="Bo3g109640.1"/>
    <property type="gene ID" value="Bo3g109640"/>
</dbReference>
<evidence type="ECO:0000313" key="2">
    <source>
        <dbReference type="EnsemblPlants" id="Bo3g109640.1"/>
    </source>
</evidence>
<evidence type="ECO:0000259" key="1">
    <source>
        <dbReference type="Pfam" id="PF02721"/>
    </source>
</evidence>
<dbReference type="PANTHER" id="PTHR47165:SF4">
    <property type="entry name" value="OS03G0429900 PROTEIN"/>
    <property type="match status" value="1"/>
</dbReference>
<dbReference type="HOGENOM" id="CLU_019382_4_0_1"/>
<dbReference type="SUPFAM" id="SSF50249">
    <property type="entry name" value="Nucleic acid-binding proteins"/>
    <property type="match status" value="1"/>
</dbReference>
<reference evidence="2" key="2">
    <citation type="submission" date="2015-03" db="UniProtKB">
        <authorList>
            <consortium name="EnsemblPlants"/>
        </authorList>
    </citation>
    <scope>IDENTIFICATION</scope>
</reference>
<dbReference type="Proteomes" id="UP000032141">
    <property type="component" value="Chromosome C3"/>
</dbReference>
<dbReference type="PANTHER" id="PTHR47165">
    <property type="entry name" value="OS03G0429900 PROTEIN"/>
    <property type="match status" value="1"/>
</dbReference>
<name>A0A0D3BG29_BRAOL</name>
<protein>
    <recommendedName>
        <fullName evidence="1">Replication protein A 70 kDa DNA-binding subunit B/D first OB fold domain-containing protein</fullName>
    </recommendedName>
</protein>
<keyword evidence="3" id="KW-1185">Reference proteome</keyword>
<reference evidence="2 3" key="1">
    <citation type="journal article" date="2014" name="Genome Biol.">
        <title>Transcriptome and methylome profiling reveals relics of genome dominance in the mesopolyploid Brassica oleracea.</title>
        <authorList>
            <person name="Parkin I.A."/>
            <person name="Koh C."/>
            <person name="Tang H."/>
            <person name="Robinson S.J."/>
            <person name="Kagale S."/>
            <person name="Clarke W.E."/>
            <person name="Town C.D."/>
            <person name="Nixon J."/>
            <person name="Krishnakumar V."/>
            <person name="Bidwell S.L."/>
            <person name="Denoeud F."/>
            <person name="Belcram H."/>
            <person name="Links M.G."/>
            <person name="Just J."/>
            <person name="Clarke C."/>
            <person name="Bender T."/>
            <person name="Huebert T."/>
            <person name="Mason A.S."/>
            <person name="Pires J.C."/>
            <person name="Barker G."/>
            <person name="Moore J."/>
            <person name="Walley P.G."/>
            <person name="Manoli S."/>
            <person name="Batley J."/>
            <person name="Edwards D."/>
            <person name="Nelson M.N."/>
            <person name="Wang X."/>
            <person name="Paterson A.H."/>
            <person name="King G."/>
            <person name="Bancroft I."/>
            <person name="Chalhoub B."/>
            <person name="Sharpe A.G."/>
        </authorList>
    </citation>
    <scope>NUCLEOTIDE SEQUENCE</scope>
    <source>
        <strain evidence="2 3">cv. TO1000</strain>
    </source>
</reference>
<proteinExistence type="predicted"/>
<organism evidence="2 3">
    <name type="scientific">Brassica oleracea var. oleracea</name>
    <dbReference type="NCBI Taxonomy" id="109376"/>
    <lineage>
        <taxon>Eukaryota</taxon>
        <taxon>Viridiplantae</taxon>
        <taxon>Streptophyta</taxon>
        <taxon>Embryophyta</taxon>
        <taxon>Tracheophyta</taxon>
        <taxon>Spermatophyta</taxon>
        <taxon>Magnoliopsida</taxon>
        <taxon>eudicotyledons</taxon>
        <taxon>Gunneridae</taxon>
        <taxon>Pentapetalae</taxon>
        <taxon>rosids</taxon>
        <taxon>malvids</taxon>
        <taxon>Brassicales</taxon>
        <taxon>Brassicaceae</taxon>
        <taxon>Brassiceae</taxon>
        <taxon>Brassica</taxon>
    </lineage>
</organism>
<accession>A0A0D3BG29</accession>
<dbReference type="InterPro" id="IPR012340">
    <property type="entry name" value="NA-bd_OB-fold"/>
</dbReference>
<evidence type="ECO:0000313" key="3">
    <source>
        <dbReference type="Proteomes" id="UP000032141"/>
    </source>
</evidence>
<dbReference type="Gene3D" id="2.40.50.140">
    <property type="entry name" value="Nucleic acid-binding proteins"/>
    <property type="match status" value="1"/>
</dbReference>
<dbReference type="Pfam" id="PF02721">
    <property type="entry name" value="DUF223"/>
    <property type="match status" value="1"/>
</dbReference>
<dbReference type="EnsemblPlants" id="Bo3g109640.1">
    <property type="protein sequence ID" value="Bo3g109640.1"/>
    <property type="gene ID" value="Bo3g109640"/>
</dbReference>
<dbReference type="InterPro" id="IPR003871">
    <property type="entry name" value="RFA1B/D_OB_1st"/>
</dbReference>
<feature type="domain" description="Replication protein A 70 kDa DNA-binding subunit B/D first OB fold" evidence="1">
    <location>
        <begin position="34"/>
        <end position="128"/>
    </location>
</feature>
<dbReference type="AlphaFoldDB" id="A0A0D3BG29"/>